<evidence type="ECO:0000313" key="3">
    <source>
        <dbReference type="Proteomes" id="UP001176806"/>
    </source>
</evidence>
<gene>
    <name evidence="2" type="ORF">Q4Q40_12125</name>
</gene>
<comment type="caution">
    <text evidence="2">The sequence shown here is derived from an EMBL/GenBank/DDBJ whole genome shotgun (WGS) entry which is preliminary data.</text>
</comment>
<dbReference type="RefSeq" id="WP_303302090.1">
    <property type="nucleotide sequence ID" value="NZ_BAABDA010000018.1"/>
</dbReference>
<protein>
    <submittedName>
        <fullName evidence="2">DUF4440 domain-containing protein</fullName>
    </submittedName>
</protein>
<dbReference type="Pfam" id="PF14534">
    <property type="entry name" value="DUF4440"/>
    <property type="match status" value="1"/>
</dbReference>
<dbReference type="InterPro" id="IPR032710">
    <property type="entry name" value="NTF2-like_dom_sf"/>
</dbReference>
<evidence type="ECO:0000259" key="1">
    <source>
        <dbReference type="Pfam" id="PF14534"/>
    </source>
</evidence>
<reference evidence="2" key="1">
    <citation type="submission" date="2023-07" db="EMBL/GenBank/DDBJ databases">
        <title>Two novel species in the genus Flavivirga.</title>
        <authorList>
            <person name="Kwon K."/>
        </authorList>
    </citation>
    <scope>NUCLEOTIDE SEQUENCE</scope>
    <source>
        <strain evidence="2">KACC 14158</strain>
    </source>
</reference>
<organism evidence="2 3">
    <name type="scientific">Flavivirga jejuensis</name>
    <dbReference type="NCBI Taxonomy" id="870487"/>
    <lineage>
        <taxon>Bacteria</taxon>
        <taxon>Pseudomonadati</taxon>
        <taxon>Bacteroidota</taxon>
        <taxon>Flavobacteriia</taxon>
        <taxon>Flavobacteriales</taxon>
        <taxon>Flavobacteriaceae</taxon>
        <taxon>Flavivirga</taxon>
    </lineage>
</organism>
<dbReference type="Proteomes" id="UP001176806">
    <property type="component" value="Unassembled WGS sequence"/>
</dbReference>
<dbReference type="InterPro" id="IPR027843">
    <property type="entry name" value="DUF4440"/>
</dbReference>
<dbReference type="EMBL" id="JAUOEL010000004">
    <property type="protein sequence ID" value="MDO5974936.1"/>
    <property type="molecule type" value="Genomic_DNA"/>
</dbReference>
<sequence>MNRVAIYTISLFLLFINQAISQNYNDLKEINSQIWNKFSKSFETVDYQLFESLHSDDLIRVNGGDYKSIRNKEAYLEGYKNRWSNQALRQSISFRFLERVCKDGMASERGIYKFIINPGSENQKLYYGVFHVILRKEDNLWKILIDYDSSENESINEIEILYKEAFALDDFDRNIKKSG</sequence>
<dbReference type="SUPFAM" id="SSF54427">
    <property type="entry name" value="NTF2-like"/>
    <property type="match status" value="1"/>
</dbReference>
<dbReference type="Gene3D" id="3.10.450.50">
    <property type="match status" value="1"/>
</dbReference>
<proteinExistence type="predicted"/>
<keyword evidence="3" id="KW-1185">Reference proteome</keyword>
<evidence type="ECO:0000313" key="2">
    <source>
        <dbReference type="EMBL" id="MDO5974936.1"/>
    </source>
</evidence>
<accession>A0ABT8WPW1</accession>
<name>A0ABT8WPW1_9FLAO</name>
<feature type="domain" description="DUF4440" evidence="1">
    <location>
        <begin position="34"/>
        <end position="143"/>
    </location>
</feature>